<comment type="caution">
    <text evidence="1">The sequence shown here is derived from an EMBL/GenBank/DDBJ whole genome shotgun (WGS) entry which is preliminary data.</text>
</comment>
<dbReference type="EMBL" id="BTSX01000001">
    <property type="protein sequence ID" value="GMS78517.1"/>
    <property type="molecule type" value="Genomic_DNA"/>
</dbReference>
<name>A0AAV5S842_9BILA</name>
<protein>
    <submittedName>
        <fullName evidence="1">Uncharacterized protein</fullName>
    </submittedName>
</protein>
<accession>A0AAV5S842</accession>
<feature type="non-terminal residue" evidence="1">
    <location>
        <position position="131"/>
    </location>
</feature>
<reference evidence="1" key="1">
    <citation type="submission" date="2023-10" db="EMBL/GenBank/DDBJ databases">
        <title>Genome assembly of Pristionchus species.</title>
        <authorList>
            <person name="Yoshida K."/>
            <person name="Sommer R.J."/>
        </authorList>
    </citation>
    <scope>NUCLEOTIDE SEQUENCE</scope>
    <source>
        <strain evidence="1">RS0144</strain>
    </source>
</reference>
<proteinExistence type="predicted"/>
<organism evidence="1 2">
    <name type="scientific">Pristionchus entomophagus</name>
    <dbReference type="NCBI Taxonomy" id="358040"/>
    <lineage>
        <taxon>Eukaryota</taxon>
        <taxon>Metazoa</taxon>
        <taxon>Ecdysozoa</taxon>
        <taxon>Nematoda</taxon>
        <taxon>Chromadorea</taxon>
        <taxon>Rhabditida</taxon>
        <taxon>Rhabditina</taxon>
        <taxon>Diplogasteromorpha</taxon>
        <taxon>Diplogasteroidea</taxon>
        <taxon>Neodiplogasteridae</taxon>
        <taxon>Pristionchus</taxon>
    </lineage>
</organism>
<gene>
    <name evidence="1" type="ORF">PENTCL1PPCAC_692</name>
</gene>
<sequence length="131" mass="15051">QMIPFLLLIHGDSSTPTSPDCTYDLKGAVTKYPCYPEVHCKPAIVNTTSKHLALYILRSHELSCEDGFEAEKSHTLDDKIDYWDHADTGTCYVIGIHFIDEFRCRKKKTCDLNEYFNASICDYPQYKCMLV</sequence>
<evidence type="ECO:0000313" key="2">
    <source>
        <dbReference type="Proteomes" id="UP001432027"/>
    </source>
</evidence>
<dbReference type="AlphaFoldDB" id="A0AAV5S842"/>
<evidence type="ECO:0000313" key="1">
    <source>
        <dbReference type="EMBL" id="GMS78517.1"/>
    </source>
</evidence>
<feature type="non-terminal residue" evidence="1">
    <location>
        <position position="1"/>
    </location>
</feature>
<dbReference type="Proteomes" id="UP001432027">
    <property type="component" value="Unassembled WGS sequence"/>
</dbReference>
<keyword evidence="2" id="KW-1185">Reference proteome</keyword>